<dbReference type="RefSeq" id="WP_107196393.1">
    <property type="nucleotide sequence ID" value="NZ_CP029462.1"/>
</dbReference>
<dbReference type="Pfam" id="PF02913">
    <property type="entry name" value="FAD-oxidase_C"/>
    <property type="match status" value="1"/>
</dbReference>
<keyword evidence="4" id="KW-0560">Oxidoreductase</keyword>
<keyword evidence="2" id="KW-0285">Flavoprotein</keyword>
<dbReference type="InterPro" id="IPR016171">
    <property type="entry name" value="Vanillyl_alc_oxidase_C-sub2"/>
</dbReference>
<organism evidence="6 7">
    <name type="scientific">Megasphaera stantonii</name>
    <dbReference type="NCBI Taxonomy" id="2144175"/>
    <lineage>
        <taxon>Bacteria</taxon>
        <taxon>Bacillati</taxon>
        <taxon>Bacillota</taxon>
        <taxon>Negativicutes</taxon>
        <taxon>Veillonellales</taxon>
        <taxon>Veillonellaceae</taxon>
        <taxon>Megasphaera</taxon>
    </lineage>
</organism>
<evidence type="ECO:0000259" key="5">
    <source>
        <dbReference type="PROSITE" id="PS51387"/>
    </source>
</evidence>
<dbReference type="Pfam" id="PF01565">
    <property type="entry name" value="FAD_binding_4"/>
    <property type="match status" value="1"/>
</dbReference>
<dbReference type="GO" id="GO:0071949">
    <property type="term" value="F:FAD binding"/>
    <property type="evidence" value="ECO:0007669"/>
    <property type="project" value="InterPro"/>
</dbReference>
<sequence length="473" mass="51893">MAKGKVTPELIEEFKKIVGEKFVYTDADKLEPYSHDEVTDPHYMKMPQVVVLPATTEEVSKVVKLCYDNDIVMVPRAAGTGLAAGAVATFGGVIISIERMNKILEIDKDNMVCVTEPGVTTTVLQDAVKEKGLFYGGDPCSGDSCFIGGNVATNAGGNRAVKYGVTRDQVMGIEVVTPSGEVVTLGGKFRKNATGYMLMHLYIGSEGTLGIITKIYLKLVALPKYQMDLLAVFDNLDDAIALTPKIMNAGITPVCVEFMDNASIKQVEVFLNEKLQHSDVGNYIIVQIAGDSEDILDEQCEKIDELARENKALDVLVANPAVIWKSRKAYLEADRARSLVFSMEDIVVPMTDIPQAVQQISRLADKYNVAMHCAGHCGDGNVHIDILKDDRTQEEWEEMLPQIQSEIYELVYNLGGRLSGEHGIGYKRAALLAKYTNPVELKLMKAVKKALDPKNIMNPGKVVSINDEVPVEE</sequence>
<dbReference type="InterPro" id="IPR004113">
    <property type="entry name" value="FAD-bd_oxidored_4_C"/>
</dbReference>
<dbReference type="Gene3D" id="3.30.70.2740">
    <property type="match status" value="1"/>
</dbReference>
<dbReference type="Gene3D" id="3.30.465.10">
    <property type="match status" value="1"/>
</dbReference>
<dbReference type="AlphaFoldDB" id="A0A346AXT5"/>
<evidence type="ECO:0000313" key="6">
    <source>
        <dbReference type="EMBL" id="AXL20678.1"/>
    </source>
</evidence>
<dbReference type="InterPro" id="IPR016166">
    <property type="entry name" value="FAD-bd_PCMH"/>
</dbReference>
<evidence type="ECO:0000256" key="1">
    <source>
        <dbReference type="ARBA" id="ARBA00001974"/>
    </source>
</evidence>
<keyword evidence="7" id="KW-1185">Reference proteome</keyword>
<evidence type="ECO:0000256" key="2">
    <source>
        <dbReference type="ARBA" id="ARBA00022630"/>
    </source>
</evidence>
<protein>
    <submittedName>
        <fullName evidence="6">FAD-binding protein</fullName>
    </submittedName>
</protein>
<dbReference type="PANTHER" id="PTHR42934:SF2">
    <property type="entry name" value="GLYCOLATE OXIDASE SUBUNIT GLCD"/>
    <property type="match status" value="1"/>
</dbReference>
<feature type="domain" description="FAD-binding PCMH-type" evidence="5">
    <location>
        <begin position="43"/>
        <end position="222"/>
    </location>
</feature>
<gene>
    <name evidence="6" type="ORF">DKB62_03340</name>
</gene>
<dbReference type="InterPro" id="IPR036318">
    <property type="entry name" value="FAD-bd_PCMH-like_sf"/>
</dbReference>
<dbReference type="InterPro" id="IPR051914">
    <property type="entry name" value="FAD-linked_OxidoTrans_Type4"/>
</dbReference>
<dbReference type="InterPro" id="IPR006094">
    <property type="entry name" value="Oxid_FAD_bind_N"/>
</dbReference>
<accession>A0A346AXT5</accession>
<keyword evidence="3" id="KW-0274">FAD</keyword>
<evidence type="ECO:0000313" key="7">
    <source>
        <dbReference type="Proteomes" id="UP000254337"/>
    </source>
</evidence>
<evidence type="ECO:0000256" key="4">
    <source>
        <dbReference type="ARBA" id="ARBA00023002"/>
    </source>
</evidence>
<evidence type="ECO:0000256" key="3">
    <source>
        <dbReference type="ARBA" id="ARBA00022827"/>
    </source>
</evidence>
<reference evidence="6 7" key="1">
    <citation type="submission" date="2018-05" db="EMBL/GenBank/DDBJ databases">
        <title>Complete genome sequence of Megasphaera sp. AJH120T, isolated from the ceca of a chicken.</title>
        <authorList>
            <person name="Maki J."/>
            <person name="Looft T."/>
        </authorList>
    </citation>
    <scope>NUCLEOTIDE SEQUENCE [LARGE SCALE GENOMIC DNA]</scope>
    <source>
        <strain evidence="6 7">AJH120</strain>
    </source>
</reference>
<dbReference type="Gene3D" id="1.10.45.10">
    <property type="entry name" value="Vanillyl-alcohol Oxidase, Chain A, domain 4"/>
    <property type="match status" value="1"/>
</dbReference>
<proteinExistence type="predicted"/>
<dbReference type="FunFam" id="1.10.45.10:FF:000001">
    <property type="entry name" value="D-lactate dehydrogenase mitochondrial"/>
    <property type="match status" value="1"/>
</dbReference>
<dbReference type="Proteomes" id="UP000254337">
    <property type="component" value="Chromosome"/>
</dbReference>
<comment type="cofactor">
    <cofactor evidence="1">
        <name>FAD</name>
        <dbReference type="ChEBI" id="CHEBI:57692"/>
    </cofactor>
</comment>
<dbReference type="KEGG" id="meg:DKB62_03340"/>
<dbReference type="EMBL" id="CP029462">
    <property type="protein sequence ID" value="AXL20678.1"/>
    <property type="molecule type" value="Genomic_DNA"/>
</dbReference>
<dbReference type="InterPro" id="IPR016169">
    <property type="entry name" value="FAD-bd_PCMH_sub2"/>
</dbReference>
<dbReference type="SUPFAM" id="SSF55103">
    <property type="entry name" value="FAD-linked oxidases, C-terminal domain"/>
    <property type="match status" value="1"/>
</dbReference>
<dbReference type="OrthoDB" id="9767256at2"/>
<dbReference type="PANTHER" id="PTHR42934">
    <property type="entry name" value="GLYCOLATE OXIDASE SUBUNIT GLCD"/>
    <property type="match status" value="1"/>
</dbReference>
<name>A0A346AXT5_9FIRM</name>
<dbReference type="SUPFAM" id="SSF56176">
    <property type="entry name" value="FAD-binding/transporter-associated domain-like"/>
    <property type="match status" value="1"/>
</dbReference>
<dbReference type="InterPro" id="IPR016164">
    <property type="entry name" value="FAD-linked_Oxase-like_C"/>
</dbReference>
<dbReference type="PROSITE" id="PS51387">
    <property type="entry name" value="FAD_PCMH"/>
    <property type="match status" value="1"/>
</dbReference>
<dbReference type="GO" id="GO:0016491">
    <property type="term" value="F:oxidoreductase activity"/>
    <property type="evidence" value="ECO:0007669"/>
    <property type="project" value="UniProtKB-KW"/>
</dbReference>